<feature type="compositionally biased region" description="Pro residues" evidence="1">
    <location>
        <begin position="147"/>
        <end position="160"/>
    </location>
</feature>
<feature type="compositionally biased region" description="Polar residues" evidence="1">
    <location>
        <begin position="130"/>
        <end position="143"/>
    </location>
</feature>
<evidence type="ECO:0000313" key="2">
    <source>
        <dbReference type="EMBL" id="WYY09449.1"/>
    </source>
</evidence>
<name>A0ABZ2UBN8_9ACTN</name>
<gene>
    <name evidence="2" type="ORF">RVF87_10435</name>
</gene>
<protein>
    <submittedName>
        <fullName evidence="2">Uncharacterized protein</fullName>
    </submittedName>
</protein>
<evidence type="ECO:0000313" key="3">
    <source>
        <dbReference type="Proteomes" id="UP001479933"/>
    </source>
</evidence>
<sequence length="175" mass="17951">MGLIIIIVLLIGLLVVAGVGIGALALARSSSKAAKQNAAIPGVDVAVPQEWALGHDPEARLHRRIATAVASLDNTIGQAGVADLETRAGLLNDAADLDRKLVAIWSLPRQAKPAALAEVEPRIAALESASTAQVLNPDAGSSTPRLPEMPPIPPLPPIAAEPPAAAPRQEPEQPA</sequence>
<organism evidence="2 3">
    <name type="scientific">Gordonia hydrophobica</name>
    <dbReference type="NCBI Taxonomy" id="40516"/>
    <lineage>
        <taxon>Bacteria</taxon>
        <taxon>Bacillati</taxon>
        <taxon>Actinomycetota</taxon>
        <taxon>Actinomycetes</taxon>
        <taxon>Mycobacteriales</taxon>
        <taxon>Gordoniaceae</taxon>
        <taxon>Gordonia</taxon>
    </lineage>
</organism>
<evidence type="ECO:0000256" key="1">
    <source>
        <dbReference type="SAM" id="MobiDB-lite"/>
    </source>
</evidence>
<dbReference type="Proteomes" id="UP001479933">
    <property type="component" value="Chromosome"/>
</dbReference>
<feature type="region of interest" description="Disordered" evidence="1">
    <location>
        <begin position="130"/>
        <end position="175"/>
    </location>
</feature>
<dbReference type="RefSeq" id="WP_066165380.1">
    <property type="nucleotide sequence ID" value="NZ_CP136137.1"/>
</dbReference>
<proteinExistence type="predicted"/>
<dbReference type="EMBL" id="CP136137">
    <property type="protein sequence ID" value="WYY09449.1"/>
    <property type="molecule type" value="Genomic_DNA"/>
</dbReference>
<keyword evidence="3" id="KW-1185">Reference proteome</keyword>
<accession>A0ABZ2UBN8</accession>
<reference evidence="2 3" key="1">
    <citation type="journal article" date="2023" name="Virus Evol.">
        <title>Computational host range prediction-The good, the bad, and the ugly.</title>
        <authorList>
            <person name="Howell A.A."/>
            <person name="Versoza C.J."/>
            <person name="Pfeifer S.P."/>
        </authorList>
    </citation>
    <scope>NUCLEOTIDE SEQUENCE [LARGE SCALE GENOMIC DNA]</scope>
    <source>
        <strain evidence="2 3">1610/1b</strain>
    </source>
</reference>